<dbReference type="OrthoDB" id="10257948at2759"/>
<dbReference type="Proteomes" id="UP000660262">
    <property type="component" value="Unassembled WGS sequence"/>
</dbReference>
<feature type="domain" description="Thioredoxin" evidence="1">
    <location>
        <begin position="72"/>
        <end position="157"/>
    </location>
</feature>
<protein>
    <recommendedName>
        <fullName evidence="1">Thioredoxin domain-containing protein</fullName>
    </recommendedName>
</protein>
<evidence type="ECO:0000313" key="2">
    <source>
        <dbReference type="EMBL" id="GHP06194.1"/>
    </source>
</evidence>
<dbReference type="CDD" id="cd02989">
    <property type="entry name" value="Phd_like_TxnDC9"/>
    <property type="match status" value="1"/>
</dbReference>
<evidence type="ECO:0000259" key="1">
    <source>
        <dbReference type="Pfam" id="PF00085"/>
    </source>
</evidence>
<dbReference type="PANTHER" id="PTHR21148">
    <property type="entry name" value="THIOREDOXIN DOMAIN-CONTAINING PROTEIN 9"/>
    <property type="match status" value="1"/>
</dbReference>
<dbReference type="InterPro" id="IPR013766">
    <property type="entry name" value="Thioredoxin_domain"/>
</dbReference>
<dbReference type="EMBL" id="BNJQ01000012">
    <property type="protein sequence ID" value="GHP06194.1"/>
    <property type="molecule type" value="Genomic_DNA"/>
</dbReference>
<proteinExistence type="predicted"/>
<dbReference type="Gene3D" id="3.40.30.10">
    <property type="entry name" value="Glutaredoxin"/>
    <property type="match status" value="1"/>
</dbReference>
<reference evidence="2" key="1">
    <citation type="submission" date="2020-10" db="EMBL/GenBank/DDBJ databases">
        <title>Unveiling of a novel bifunctional photoreceptor, Dualchrome1, isolated from a cosmopolitan green alga.</title>
        <authorList>
            <person name="Suzuki S."/>
            <person name="Kawachi M."/>
        </authorList>
    </citation>
    <scope>NUCLEOTIDE SEQUENCE</scope>
    <source>
        <strain evidence="2">NIES 2893</strain>
    </source>
</reference>
<evidence type="ECO:0000313" key="3">
    <source>
        <dbReference type="Proteomes" id="UP000660262"/>
    </source>
</evidence>
<name>A0A830HGG1_9CHLO</name>
<sequence>MEAQMQALVEQQLMSVAAKVEEQVDDELHRLNNLDGEDIEKLRGDRIKQMKKAAEKRAEWIAKGHGEYREIYTEKEFFAEMKNERRMVCHFFRDNWPCKVMDKHLQALTQKHIETKFVKINAEKAPFLVDRLKIWMLPTLAVVKNEKTTDYIVGFDELGGVDEFPTEVLAMRLGAAGAIEYKEGEEYGTAGYSNKAMLGGNVREQRMSAIRKGGAARDEDDEDSDFD</sequence>
<dbReference type="Pfam" id="PF00085">
    <property type="entry name" value="Thioredoxin"/>
    <property type="match status" value="1"/>
</dbReference>
<dbReference type="SUPFAM" id="SSF52833">
    <property type="entry name" value="Thioredoxin-like"/>
    <property type="match status" value="1"/>
</dbReference>
<accession>A0A830HGG1</accession>
<dbReference type="AlphaFoldDB" id="A0A830HGG1"/>
<comment type="caution">
    <text evidence="2">The sequence shown here is derived from an EMBL/GenBank/DDBJ whole genome shotgun (WGS) entry which is preliminary data.</text>
</comment>
<gene>
    <name evidence="2" type="ORF">PPROV_000494100</name>
</gene>
<dbReference type="InterPro" id="IPR036249">
    <property type="entry name" value="Thioredoxin-like_sf"/>
</dbReference>
<keyword evidence="3" id="KW-1185">Reference proteome</keyword>
<organism evidence="2 3">
    <name type="scientific">Pycnococcus provasolii</name>
    <dbReference type="NCBI Taxonomy" id="41880"/>
    <lineage>
        <taxon>Eukaryota</taxon>
        <taxon>Viridiplantae</taxon>
        <taxon>Chlorophyta</taxon>
        <taxon>Pseudoscourfieldiophyceae</taxon>
        <taxon>Pseudoscourfieldiales</taxon>
        <taxon>Pycnococcaceae</taxon>
        <taxon>Pycnococcus</taxon>
    </lineage>
</organism>